<feature type="transmembrane region" description="Helical" evidence="1">
    <location>
        <begin position="167"/>
        <end position="185"/>
    </location>
</feature>
<feature type="domain" description="VTT" evidence="2">
    <location>
        <begin position="72"/>
        <end position="187"/>
    </location>
</feature>
<evidence type="ECO:0000256" key="1">
    <source>
        <dbReference type="SAM" id="Phobius"/>
    </source>
</evidence>
<feature type="transmembrane region" description="Helical" evidence="1">
    <location>
        <begin position="191"/>
        <end position="210"/>
    </location>
</feature>
<keyword evidence="1" id="KW-0812">Transmembrane</keyword>
<feature type="transmembrane region" description="Helical" evidence="1">
    <location>
        <begin position="12"/>
        <end position="32"/>
    </location>
</feature>
<evidence type="ECO:0000313" key="4">
    <source>
        <dbReference type="Proteomes" id="UP000008291"/>
    </source>
</evidence>
<dbReference type="RefSeq" id="WP_011313142.1">
    <property type="nucleotide sequence ID" value="NC_007404.1"/>
</dbReference>
<protein>
    <recommendedName>
        <fullName evidence="2">VTT domain-containing protein</fullName>
    </recommendedName>
</protein>
<gene>
    <name evidence="3" type="ordered locus">Tbd_2630</name>
</gene>
<accession>Q3SFM3</accession>
<dbReference type="HOGENOM" id="CLU_1223923_0_0_4"/>
<dbReference type="STRING" id="292415.Tbd_2630"/>
<keyword evidence="4" id="KW-1185">Reference proteome</keyword>
<dbReference type="Pfam" id="PF09335">
    <property type="entry name" value="VTT_dom"/>
    <property type="match status" value="1"/>
</dbReference>
<sequence length="233" mass="25525">MKRIPAHGSTPFRAFAWLLLLVASIALVSYGLRREIVDVVVWMGATIREAPAWGAALFFVASALSVLLLFISSVLLVPSAILAWGKWPTFLILAGGWICGWLATYAIGRFFRDRAFIERKLDTEGIGRSLLLSGKLPFSLTLIVISSLPAEIVGYALGALRYPFRAFLLALALVEIPFAFLIVFIGESFFFDNAGLLAGLLLLLLGVLTWEVRSARRLRQASRDETTGLRPGG</sequence>
<organism evidence="3 4">
    <name type="scientific">Thiobacillus denitrificans (strain ATCC 25259 / T1)</name>
    <dbReference type="NCBI Taxonomy" id="292415"/>
    <lineage>
        <taxon>Bacteria</taxon>
        <taxon>Pseudomonadati</taxon>
        <taxon>Pseudomonadota</taxon>
        <taxon>Betaproteobacteria</taxon>
        <taxon>Nitrosomonadales</taxon>
        <taxon>Thiobacillaceae</taxon>
        <taxon>Thiobacillus</taxon>
    </lineage>
</organism>
<dbReference type="EMBL" id="CP000116">
    <property type="protein sequence ID" value="AAZ98583.1"/>
    <property type="molecule type" value="Genomic_DNA"/>
</dbReference>
<feature type="transmembrane region" description="Helical" evidence="1">
    <location>
        <begin position="52"/>
        <end position="77"/>
    </location>
</feature>
<dbReference type="InterPro" id="IPR032816">
    <property type="entry name" value="VTT_dom"/>
</dbReference>
<dbReference type="eggNOG" id="COG0398">
    <property type="taxonomic scope" value="Bacteria"/>
</dbReference>
<reference evidence="3 4" key="1">
    <citation type="journal article" date="2006" name="J. Bacteriol.">
        <title>The genome sequence of the obligately chemolithoautotrophic, facultatively anaerobic bacterium Thiobacillus denitrificans.</title>
        <authorList>
            <person name="Beller H.R."/>
            <person name="Chain P.S."/>
            <person name="Letain T.E."/>
            <person name="Chakicherla A."/>
            <person name="Larimer F.W."/>
            <person name="Richardson P.M."/>
            <person name="Coleman M.A."/>
            <person name="Wood A.P."/>
            <person name="Kelly D.P."/>
        </authorList>
    </citation>
    <scope>NUCLEOTIDE SEQUENCE [LARGE SCALE GENOMIC DNA]</scope>
    <source>
        <strain evidence="3 4">ATCC 25259</strain>
    </source>
</reference>
<evidence type="ECO:0000259" key="2">
    <source>
        <dbReference type="Pfam" id="PF09335"/>
    </source>
</evidence>
<proteinExistence type="predicted"/>
<name>Q3SFM3_THIDA</name>
<dbReference type="KEGG" id="tbd:Tbd_2630"/>
<dbReference type="AlphaFoldDB" id="Q3SFM3"/>
<keyword evidence="1" id="KW-1133">Transmembrane helix</keyword>
<feature type="transmembrane region" description="Helical" evidence="1">
    <location>
        <begin position="89"/>
        <end position="111"/>
    </location>
</feature>
<evidence type="ECO:0000313" key="3">
    <source>
        <dbReference type="EMBL" id="AAZ98583.1"/>
    </source>
</evidence>
<keyword evidence="1" id="KW-0472">Membrane</keyword>
<dbReference type="Proteomes" id="UP000008291">
    <property type="component" value="Chromosome"/>
</dbReference>